<dbReference type="InterPro" id="IPR036259">
    <property type="entry name" value="MFS_trans_sf"/>
</dbReference>
<comment type="subcellular location">
    <subcellularLocation>
        <location evidence="1">Cell membrane</location>
        <topology evidence="1">Multi-pass membrane protein</topology>
    </subcellularLocation>
</comment>
<feature type="transmembrane region" description="Helical" evidence="7">
    <location>
        <begin position="163"/>
        <end position="181"/>
    </location>
</feature>
<feature type="transmembrane region" description="Helical" evidence="7">
    <location>
        <begin position="371"/>
        <end position="388"/>
    </location>
</feature>
<feature type="transmembrane region" description="Helical" evidence="7">
    <location>
        <begin position="187"/>
        <end position="208"/>
    </location>
</feature>
<dbReference type="InterPro" id="IPR020846">
    <property type="entry name" value="MFS_dom"/>
</dbReference>
<keyword evidence="2" id="KW-0813">Transport</keyword>
<evidence type="ECO:0000256" key="4">
    <source>
        <dbReference type="ARBA" id="ARBA00022692"/>
    </source>
</evidence>
<sequence>MAGKSTHMGARGKAFVASLSGTSLEYYDFAVYGTASALVFPQLFFPGNDPLTGVLLAFTTFAVGYVSRPVGGFVFGRLGDTLGRKRVLVATLLLIGIATVLIGLLPTYATIGVTAPIVLVILRFAQGVGVGGEWGSAVLLSGEFGDPRRRGFWSSAAQIGPPAGNLMANGVFAVLAATLTSEQLLSWGWRVAFLLSALLVAFGLWIRLTLEDTPVFRALQDAGETSASPIGEVVRTQPRGLVAAILSRLGPDVAYSLLTVYVLTYATRTAGFERAAVLSAVLVGSALQLGLVPAFGALSDRWNRRAVSAAAVTGIGVWVFVLFPLVGAGSFVLLVLGVVVGLALHAAAYGPQAAFITEQFSPRLRSTGSSLGYTLAGVLGGALAPLLLTSLQAGFGWAAAAGYVALACVLSVIGLALGRDHDPREDEELATAAGDAAARP</sequence>
<feature type="transmembrane region" description="Helical" evidence="7">
    <location>
        <begin position="331"/>
        <end position="350"/>
    </location>
</feature>
<reference evidence="10" key="1">
    <citation type="journal article" date="2019" name="Int. J. Syst. Evol. Microbiol.">
        <title>The Global Catalogue of Microorganisms (GCM) 10K type strain sequencing project: providing services to taxonomists for standard genome sequencing and annotation.</title>
        <authorList>
            <consortium name="The Broad Institute Genomics Platform"/>
            <consortium name="The Broad Institute Genome Sequencing Center for Infectious Disease"/>
            <person name="Wu L."/>
            <person name="Ma J."/>
        </authorList>
    </citation>
    <scope>NUCLEOTIDE SEQUENCE [LARGE SCALE GENOMIC DNA]</scope>
    <source>
        <strain evidence="10">JCM 17983</strain>
    </source>
</reference>
<feature type="transmembrane region" description="Helical" evidence="7">
    <location>
        <begin position="87"/>
        <end position="111"/>
    </location>
</feature>
<evidence type="ECO:0000256" key="2">
    <source>
        <dbReference type="ARBA" id="ARBA00022448"/>
    </source>
</evidence>
<comment type="caution">
    <text evidence="9">The sequence shown here is derived from an EMBL/GenBank/DDBJ whole genome shotgun (WGS) entry which is preliminary data.</text>
</comment>
<keyword evidence="3" id="KW-1003">Cell membrane</keyword>
<keyword evidence="4 7" id="KW-0812">Transmembrane</keyword>
<evidence type="ECO:0000259" key="8">
    <source>
        <dbReference type="PROSITE" id="PS50850"/>
    </source>
</evidence>
<name>A0ABP9E075_9PSEU</name>
<evidence type="ECO:0000256" key="6">
    <source>
        <dbReference type="ARBA" id="ARBA00023136"/>
    </source>
</evidence>
<keyword evidence="6 7" id="KW-0472">Membrane</keyword>
<feature type="transmembrane region" description="Helical" evidence="7">
    <location>
        <begin position="307"/>
        <end position="325"/>
    </location>
</feature>
<evidence type="ECO:0000256" key="5">
    <source>
        <dbReference type="ARBA" id="ARBA00022989"/>
    </source>
</evidence>
<dbReference type="Gene3D" id="1.20.1250.20">
    <property type="entry name" value="MFS general substrate transporter like domains"/>
    <property type="match status" value="2"/>
</dbReference>
<evidence type="ECO:0000256" key="7">
    <source>
        <dbReference type="SAM" id="Phobius"/>
    </source>
</evidence>
<dbReference type="EMBL" id="BAABHQ010000001">
    <property type="protein sequence ID" value="GAA4862605.1"/>
    <property type="molecule type" value="Genomic_DNA"/>
</dbReference>
<organism evidence="9 10">
    <name type="scientific">Actinomycetospora straminea</name>
    <dbReference type="NCBI Taxonomy" id="663607"/>
    <lineage>
        <taxon>Bacteria</taxon>
        <taxon>Bacillati</taxon>
        <taxon>Actinomycetota</taxon>
        <taxon>Actinomycetes</taxon>
        <taxon>Pseudonocardiales</taxon>
        <taxon>Pseudonocardiaceae</taxon>
        <taxon>Actinomycetospora</taxon>
    </lineage>
</organism>
<accession>A0ABP9E075</accession>
<dbReference type="Proteomes" id="UP001500457">
    <property type="component" value="Unassembled WGS sequence"/>
</dbReference>
<dbReference type="SUPFAM" id="SSF103473">
    <property type="entry name" value="MFS general substrate transporter"/>
    <property type="match status" value="1"/>
</dbReference>
<feature type="transmembrane region" description="Helical" evidence="7">
    <location>
        <begin position="117"/>
        <end position="142"/>
    </location>
</feature>
<feature type="transmembrane region" description="Helical" evidence="7">
    <location>
        <begin position="241"/>
        <end position="263"/>
    </location>
</feature>
<feature type="domain" description="Major facilitator superfamily (MFS) profile" evidence="8">
    <location>
        <begin position="14"/>
        <end position="423"/>
    </location>
</feature>
<evidence type="ECO:0000313" key="10">
    <source>
        <dbReference type="Proteomes" id="UP001500457"/>
    </source>
</evidence>
<protein>
    <submittedName>
        <fullName evidence="9">MFS transporter</fullName>
    </submittedName>
</protein>
<evidence type="ECO:0000256" key="1">
    <source>
        <dbReference type="ARBA" id="ARBA00004651"/>
    </source>
</evidence>
<feature type="transmembrane region" description="Helical" evidence="7">
    <location>
        <begin position="394"/>
        <end position="417"/>
    </location>
</feature>
<keyword evidence="5 7" id="KW-1133">Transmembrane helix</keyword>
<dbReference type="PANTHER" id="PTHR43045">
    <property type="entry name" value="SHIKIMATE TRANSPORTER"/>
    <property type="match status" value="1"/>
</dbReference>
<dbReference type="CDD" id="cd17369">
    <property type="entry name" value="MFS_ShiA_like"/>
    <property type="match status" value="1"/>
</dbReference>
<evidence type="ECO:0000256" key="3">
    <source>
        <dbReference type="ARBA" id="ARBA00022475"/>
    </source>
</evidence>
<gene>
    <name evidence="9" type="ORF">GCM10023203_07820</name>
</gene>
<dbReference type="Pfam" id="PF07690">
    <property type="entry name" value="MFS_1"/>
    <property type="match status" value="1"/>
</dbReference>
<dbReference type="PROSITE" id="PS50850">
    <property type="entry name" value="MFS"/>
    <property type="match status" value="1"/>
</dbReference>
<dbReference type="InterPro" id="IPR011701">
    <property type="entry name" value="MFS"/>
</dbReference>
<dbReference type="PANTHER" id="PTHR43045:SF1">
    <property type="entry name" value="SHIKIMATE TRANSPORTER"/>
    <property type="match status" value="1"/>
</dbReference>
<proteinExistence type="predicted"/>
<evidence type="ECO:0000313" key="9">
    <source>
        <dbReference type="EMBL" id="GAA4862605.1"/>
    </source>
</evidence>
<feature type="transmembrane region" description="Helical" evidence="7">
    <location>
        <begin position="275"/>
        <end position="295"/>
    </location>
</feature>
<feature type="transmembrane region" description="Helical" evidence="7">
    <location>
        <begin position="51"/>
        <end position="75"/>
    </location>
</feature>
<keyword evidence="10" id="KW-1185">Reference proteome</keyword>